<evidence type="ECO:0000313" key="11">
    <source>
        <dbReference type="EMBL" id="GFU12604.1"/>
    </source>
</evidence>
<organism evidence="11 12">
    <name type="scientific">Nephila pilipes</name>
    <name type="common">Giant wood spider</name>
    <name type="synonym">Nephila maculata</name>
    <dbReference type="NCBI Taxonomy" id="299642"/>
    <lineage>
        <taxon>Eukaryota</taxon>
        <taxon>Metazoa</taxon>
        <taxon>Ecdysozoa</taxon>
        <taxon>Arthropoda</taxon>
        <taxon>Chelicerata</taxon>
        <taxon>Arachnida</taxon>
        <taxon>Araneae</taxon>
        <taxon>Araneomorphae</taxon>
        <taxon>Entelegynae</taxon>
        <taxon>Araneoidea</taxon>
        <taxon>Nephilidae</taxon>
        <taxon>Nephila</taxon>
    </lineage>
</organism>
<keyword evidence="3" id="KW-0963">Cytoplasm</keyword>
<protein>
    <recommendedName>
        <fullName evidence="13">HAUS augmin-like complex subunit 1</fullName>
    </recommendedName>
</protein>
<comment type="subcellular location">
    <subcellularLocation>
        <location evidence="1">Cytoplasm</location>
        <location evidence="1">Cytoskeleton</location>
        <location evidence="1">Spindle</location>
    </subcellularLocation>
</comment>
<evidence type="ECO:0000256" key="4">
    <source>
        <dbReference type="ARBA" id="ARBA00022618"/>
    </source>
</evidence>
<keyword evidence="9" id="KW-0131">Cell cycle</keyword>
<keyword evidence="6" id="KW-0498">Mitosis</keyword>
<reference evidence="11" key="1">
    <citation type="submission" date="2020-08" db="EMBL/GenBank/DDBJ databases">
        <title>Multicomponent nature underlies the extraordinary mechanical properties of spider dragline silk.</title>
        <authorList>
            <person name="Kono N."/>
            <person name="Nakamura H."/>
            <person name="Mori M."/>
            <person name="Yoshida Y."/>
            <person name="Ohtoshi R."/>
            <person name="Malay A.D."/>
            <person name="Moran D.A.P."/>
            <person name="Tomita M."/>
            <person name="Numata K."/>
            <person name="Arakawa K."/>
        </authorList>
    </citation>
    <scope>NUCLEOTIDE SEQUENCE</scope>
</reference>
<evidence type="ECO:0000256" key="7">
    <source>
        <dbReference type="ARBA" id="ARBA00023054"/>
    </source>
</evidence>
<evidence type="ECO:0000256" key="6">
    <source>
        <dbReference type="ARBA" id="ARBA00022776"/>
    </source>
</evidence>
<dbReference type="OrthoDB" id="5372507at2759"/>
<comment type="similarity">
    <text evidence="2">Belongs to the HAUS1 family.</text>
</comment>
<name>A0A8X6QGR0_NEPPI</name>
<evidence type="ECO:0000256" key="9">
    <source>
        <dbReference type="ARBA" id="ARBA00023306"/>
    </source>
</evidence>
<proteinExistence type="inferred from homology"/>
<gene>
    <name evidence="11" type="primary">AVEN_51354_1</name>
    <name evidence="11" type="ORF">NPIL_606861</name>
</gene>
<evidence type="ECO:0000313" key="12">
    <source>
        <dbReference type="Proteomes" id="UP000887013"/>
    </source>
</evidence>
<dbReference type="Pfam" id="PF25762">
    <property type="entry name" value="HAUS1"/>
    <property type="match status" value="1"/>
</dbReference>
<feature type="coiled-coil region" evidence="10">
    <location>
        <begin position="218"/>
        <end position="274"/>
    </location>
</feature>
<evidence type="ECO:0000256" key="8">
    <source>
        <dbReference type="ARBA" id="ARBA00023212"/>
    </source>
</evidence>
<evidence type="ECO:0000256" key="3">
    <source>
        <dbReference type="ARBA" id="ARBA00022490"/>
    </source>
</evidence>
<dbReference type="EMBL" id="BMAW01125486">
    <property type="protein sequence ID" value="GFU12604.1"/>
    <property type="molecule type" value="Genomic_DNA"/>
</dbReference>
<dbReference type="GO" id="GO:0005819">
    <property type="term" value="C:spindle"/>
    <property type="evidence" value="ECO:0007669"/>
    <property type="project" value="UniProtKB-SubCell"/>
</dbReference>
<comment type="caution">
    <text evidence="11">The sequence shown here is derived from an EMBL/GenBank/DDBJ whole genome shotgun (WGS) entry which is preliminary data.</text>
</comment>
<dbReference type="GO" id="GO:0005829">
    <property type="term" value="C:cytosol"/>
    <property type="evidence" value="ECO:0007669"/>
    <property type="project" value="TreeGrafter"/>
</dbReference>
<evidence type="ECO:0000256" key="10">
    <source>
        <dbReference type="SAM" id="Coils"/>
    </source>
</evidence>
<dbReference type="PANTHER" id="PTHR31570:SF1">
    <property type="entry name" value="HAUS AUGMIN-LIKE COMPLEX SUBUNIT 1"/>
    <property type="match status" value="1"/>
</dbReference>
<evidence type="ECO:0000256" key="5">
    <source>
        <dbReference type="ARBA" id="ARBA00022701"/>
    </source>
</evidence>
<dbReference type="GO" id="GO:0070652">
    <property type="term" value="C:HAUS complex"/>
    <property type="evidence" value="ECO:0007669"/>
    <property type="project" value="InterPro"/>
</dbReference>
<keyword evidence="8" id="KW-0206">Cytoskeleton</keyword>
<dbReference type="AlphaFoldDB" id="A0A8X6QGR0"/>
<keyword evidence="5" id="KW-0493">Microtubule</keyword>
<dbReference type="Proteomes" id="UP000887013">
    <property type="component" value="Unassembled WGS sequence"/>
</dbReference>
<keyword evidence="12" id="KW-1185">Reference proteome</keyword>
<dbReference type="GO" id="GO:0051225">
    <property type="term" value="P:spindle assembly"/>
    <property type="evidence" value="ECO:0007669"/>
    <property type="project" value="InterPro"/>
</dbReference>
<dbReference type="PANTHER" id="PTHR31570">
    <property type="entry name" value="HAUS AUGMIN-LIKE COMPLEX SUBUNIT 1"/>
    <property type="match status" value="1"/>
</dbReference>
<evidence type="ECO:0000256" key="2">
    <source>
        <dbReference type="ARBA" id="ARBA00005479"/>
    </source>
</evidence>
<dbReference type="GO" id="GO:0007098">
    <property type="term" value="P:centrosome cycle"/>
    <property type="evidence" value="ECO:0007669"/>
    <property type="project" value="TreeGrafter"/>
</dbReference>
<sequence length="274" mass="32012">MNVNSDLSKQCSDQNLQHWLEELFQDEDIPLFEETAEVMELLKQIVSANTEAEKNVNAIMKAEKNMKDGYDKKTKDLQFLTDFIQLSADTYQRVESLASLAEKMKLKEPSLTNFLLGMVESENREMLRKEKYLISNHHIIALSRKIDETMKTNEKLRRDLKYLGRVIQAQESLHSKRLDDIAHGVRKNKEFEEKINEREKTLKEVAFDPCLSHTTLVKEAENLKIKEKEVKLRKSKLEAYQGLPLTYDNAVLMVQVKDKELLELQEEIQKLLDI</sequence>
<keyword evidence="7 10" id="KW-0175">Coiled coil</keyword>
<evidence type="ECO:0000256" key="1">
    <source>
        <dbReference type="ARBA" id="ARBA00004186"/>
    </source>
</evidence>
<keyword evidence="4" id="KW-0132">Cell division</keyword>
<accession>A0A8X6QGR0</accession>
<dbReference type="GO" id="GO:0051301">
    <property type="term" value="P:cell division"/>
    <property type="evidence" value="ECO:0007669"/>
    <property type="project" value="UniProtKB-KW"/>
</dbReference>
<dbReference type="InterPro" id="IPR026243">
    <property type="entry name" value="HAUS1"/>
</dbReference>
<dbReference type="GO" id="GO:0005874">
    <property type="term" value="C:microtubule"/>
    <property type="evidence" value="ECO:0007669"/>
    <property type="project" value="UniProtKB-KW"/>
</dbReference>
<evidence type="ECO:0008006" key="13">
    <source>
        <dbReference type="Google" id="ProtNLM"/>
    </source>
</evidence>